<feature type="domain" description="UspA" evidence="2">
    <location>
        <begin position="147"/>
        <end position="280"/>
    </location>
</feature>
<organism evidence="3 4">
    <name type="scientific">Streptosporangium brasiliense</name>
    <dbReference type="NCBI Taxonomy" id="47480"/>
    <lineage>
        <taxon>Bacteria</taxon>
        <taxon>Bacillati</taxon>
        <taxon>Actinomycetota</taxon>
        <taxon>Actinomycetes</taxon>
        <taxon>Streptosporangiales</taxon>
        <taxon>Streptosporangiaceae</taxon>
        <taxon>Streptosporangium</taxon>
    </lineage>
</organism>
<evidence type="ECO:0000259" key="2">
    <source>
        <dbReference type="Pfam" id="PF00582"/>
    </source>
</evidence>
<keyword evidence="4" id="KW-1185">Reference proteome</keyword>
<accession>A0ABT9RGQ1</accession>
<dbReference type="InterPro" id="IPR006015">
    <property type="entry name" value="Universal_stress_UspA"/>
</dbReference>
<dbReference type="RefSeq" id="WP_306870970.1">
    <property type="nucleotide sequence ID" value="NZ_JAUSRB010000002.1"/>
</dbReference>
<dbReference type="PANTHER" id="PTHR31964:SF113">
    <property type="entry name" value="USPA DOMAIN-CONTAINING PROTEIN"/>
    <property type="match status" value="1"/>
</dbReference>
<dbReference type="InterPro" id="IPR014729">
    <property type="entry name" value="Rossmann-like_a/b/a_fold"/>
</dbReference>
<protein>
    <submittedName>
        <fullName evidence="3">Nucleotide-binding universal stress UspA family protein</fullName>
    </submittedName>
</protein>
<dbReference type="Gene3D" id="3.40.50.620">
    <property type="entry name" value="HUPs"/>
    <property type="match status" value="2"/>
</dbReference>
<dbReference type="EMBL" id="JAUSRB010000002">
    <property type="protein sequence ID" value="MDP9868283.1"/>
    <property type="molecule type" value="Genomic_DNA"/>
</dbReference>
<proteinExistence type="inferred from homology"/>
<reference evidence="3 4" key="1">
    <citation type="submission" date="2023-07" db="EMBL/GenBank/DDBJ databases">
        <title>Sequencing the genomes of 1000 actinobacteria strains.</title>
        <authorList>
            <person name="Klenk H.-P."/>
        </authorList>
    </citation>
    <scope>NUCLEOTIDE SEQUENCE [LARGE SCALE GENOMIC DNA]</scope>
    <source>
        <strain evidence="3 4">DSM 44109</strain>
    </source>
</reference>
<name>A0ABT9RGQ1_9ACTN</name>
<dbReference type="Pfam" id="PF00582">
    <property type="entry name" value="Usp"/>
    <property type="match status" value="2"/>
</dbReference>
<sequence length="289" mass="29864">MIIVGVDGSQAALKAVSWAVGEAGVRGAALRIVHAVPALPLTTAKDAAHADTDRRMRDAAASMLTAALERARQEDPRVKTESSLLAGDPRLVLIEAAKEAELLVVGSSGLGGFQGMLLGLVAFGVVGHTACPIAVIRNPPAQARGEVVVGVDGSPDGRGAIEFAFAEASLRGAGLRAIHAWNWPVGCGTFALSAMEEEETAEGERRLLAEALAGWSERYPDVKLIEQAEHGHPVEVLKNASAHADLLVVGSRGRGDFAGLLLGSVSHALLHHAACPLIVAPAAVVAEHV</sequence>
<dbReference type="SUPFAM" id="SSF52402">
    <property type="entry name" value="Adenine nucleotide alpha hydrolases-like"/>
    <property type="match status" value="2"/>
</dbReference>
<feature type="domain" description="UspA" evidence="2">
    <location>
        <begin position="2"/>
        <end position="137"/>
    </location>
</feature>
<evidence type="ECO:0000256" key="1">
    <source>
        <dbReference type="ARBA" id="ARBA00008791"/>
    </source>
</evidence>
<dbReference type="PANTHER" id="PTHR31964">
    <property type="entry name" value="ADENINE NUCLEOTIDE ALPHA HYDROLASES-LIKE SUPERFAMILY PROTEIN"/>
    <property type="match status" value="1"/>
</dbReference>
<dbReference type="PRINTS" id="PR01438">
    <property type="entry name" value="UNVRSLSTRESS"/>
</dbReference>
<dbReference type="InterPro" id="IPR006016">
    <property type="entry name" value="UspA"/>
</dbReference>
<dbReference type="Proteomes" id="UP001230426">
    <property type="component" value="Unassembled WGS sequence"/>
</dbReference>
<gene>
    <name evidence="3" type="ORF">J2S55_007549</name>
</gene>
<evidence type="ECO:0000313" key="4">
    <source>
        <dbReference type="Proteomes" id="UP001230426"/>
    </source>
</evidence>
<comment type="caution">
    <text evidence="3">The sequence shown here is derived from an EMBL/GenBank/DDBJ whole genome shotgun (WGS) entry which is preliminary data.</text>
</comment>
<evidence type="ECO:0000313" key="3">
    <source>
        <dbReference type="EMBL" id="MDP9868283.1"/>
    </source>
</evidence>
<comment type="similarity">
    <text evidence="1">Belongs to the universal stress protein A family.</text>
</comment>